<dbReference type="Proteomes" id="UP000000328">
    <property type="component" value="Chromosome"/>
</dbReference>
<gene>
    <name evidence="3" type="ordered locus">AMED_5519</name>
</gene>
<dbReference type="KEGG" id="amd:AMED_5519"/>
<keyword evidence="1" id="KW-0677">Repeat</keyword>
<dbReference type="OrthoDB" id="291011at2"/>
<dbReference type="PATRIC" id="fig|749927.5.peg.5724"/>
<dbReference type="InterPro" id="IPR022385">
    <property type="entry name" value="Rhs_assc_core"/>
</dbReference>
<dbReference type="InterPro" id="IPR050708">
    <property type="entry name" value="T6SS_VgrG/RHS"/>
</dbReference>
<dbReference type="Gene3D" id="2.180.10.10">
    <property type="entry name" value="RHS repeat-associated core"/>
    <property type="match status" value="1"/>
</dbReference>
<evidence type="ECO:0000256" key="1">
    <source>
        <dbReference type="ARBA" id="ARBA00022737"/>
    </source>
</evidence>
<sequence length="180" mass="19564">MSAGDMELFVPTGGTFATGTRFYSYNGQVIATRASSGGLSWKLSDHQGSTYATVDAGNLAVTKRWQDPYGISRGTPPSTWPDKHGFVGGYQNTTGLTHLGARDYDPLSGRFLTADPVLDTGNPQALNAYSYGNNSPVSFSDPSGMTWGAECGSYRQDLWVKIFRTSPYALRWRVSPRLTT</sequence>
<evidence type="ECO:0000313" key="4">
    <source>
        <dbReference type="Proteomes" id="UP000000328"/>
    </source>
</evidence>
<dbReference type="InterPro" id="IPR056823">
    <property type="entry name" value="TEN-like_YD-shell"/>
</dbReference>
<reference evidence="3 4" key="1">
    <citation type="journal article" date="2010" name="Cell Res.">
        <title>Complete genome sequence of the rifamycin SV-producing Amycolatopsis mediterranei U32 revealed its genetic characteristics in phylogeny and metabolism.</title>
        <authorList>
            <person name="Zhao W."/>
            <person name="Zhong Y."/>
            <person name="Yuan H."/>
            <person name="Wang J."/>
            <person name="Zheng H."/>
            <person name="Wang Y."/>
            <person name="Cen X."/>
            <person name="Xu F."/>
            <person name="Bai J."/>
            <person name="Han X."/>
            <person name="Lu G."/>
            <person name="Zhu Y."/>
            <person name="Shao Z."/>
            <person name="Yan H."/>
            <person name="Li C."/>
            <person name="Peng N."/>
            <person name="Zhang Z."/>
            <person name="Zhang Y."/>
            <person name="Lin W."/>
            <person name="Fan Y."/>
            <person name="Qin Z."/>
            <person name="Hu Y."/>
            <person name="Zhu B."/>
            <person name="Wang S."/>
            <person name="Ding X."/>
            <person name="Zhao G.P."/>
        </authorList>
    </citation>
    <scope>NUCLEOTIDE SEQUENCE [LARGE SCALE GENOMIC DNA]</scope>
    <source>
        <strain evidence="4">U-32</strain>
    </source>
</reference>
<protein>
    <recommendedName>
        <fullName evidence="2">Teneurin-like YD-shell domain-containing protein</fullName>
    </recommendedName>
</protein>
<organism evidence="3 4">
    <name type="scientific">Amycolatopsis mediterranei (strain U-32)</name>
    <dbReference type="NCBI Taxonomy" id="749927"/>
    <lineage>
        <taxon>Bacteria</taxon>
        <taxon>Bacillati</taxon>
        <taxon>Actinomycetota</taxon>
        <taxon>Actinomycetes</taxon>
        <taxon>Pseudonocardiales</taxon>
        <taxon>Pseudonocardiaceae</taxon>
        <taxon>Amycolatopsis</taxon>
    </lineage>
</organism>
<evidence type="ECO:0000259" key="2">
    <source>
        <dbReference type="Pfam" id="PF25023"/>
    </source>
</evidence>
<dbReference type="NCBIfam" id="TIGR03696">
    <property type="entry name" value="Rhs_assc_core"/>
    <property type="match status" value="1"/>
</dbReference>
<dbReference type="EMBL" id="CP002000">
    <property type="protein sequence ID" value="ADJ47277.1"/>
    <property type="molecule type" value="Genomic_DNA"/>
</dbReference>
<dbReference type="AlphaFoldDB" id="A0A0H3DAJ7"/>
<dbReference type="Pfam" id="PF25023">
    <property type="entry name" value="TEN_YD-shell"/>
    <property type="match status" value="1"/>
</dbReference>
<dbReference type="PANTHER" id="PTHR32305">
    <property type="match status" value="1"/>
</dbReference>
<evidence type="ECO:0000313" key="3">
    <source>
        <dbReference type="EMBL" id="ADJ47277.1"/>
    </source>
</evidence>
<dbReference type="HOGENOM" id="CLU_1493215_0_0_11"/>
<feature type="domain" description="Teneurin-like YD-shell" evidence="2">
    <location>
        <begin position="22"/>
        <end position="137"/>
    </location>
</feature>
<proteinExistence type="predicted"/>
<accession>A0A0H3DAJ7</accession>
<dbReference type="PANTHER" id="PTHR32305:SF17">
    <property type="entry name" value="TRNA NUCLEASE WAPA"/>
    <property type="match status" value="1"/>
</dbReference>
<dbReference type="eggNOG" id="COG3209">
    <property type="taxonomic scope" value="Bacteria"/>
</dbReference>
<name>A0A0H3DAJ7_AMYMU</name>